<dbReference type="InterPro" id="IPR036047">
    <property type="entry name" value="F-box-like_dom_sf"/>
</dbReference>
<accession>A0ABR3F1A7</accession>
<protein>
    <recommendedName>
        <fullName evidence="3">F-box domain-containing protein</fullName>
    </recommendedName>
</protein>
<name>A0ABR3F1A7_9AGAR</name>
<evidence type="ECO:0000313" key="1">
    <source>
        <dbReference type="EMBL" id="KAL0568983.1"/>
    </source>
</evidence>
<reference evidence="1 2" key="1">
    <citation type="submission" date="2024-02" db="EMBL/GenBank/DDBJ databases">
        <title>A draft genome for the cacao thread blight pathogen Marasmius crinis-equi.</title>
        <authorList>
            <person name="Cohen S.P."/>
            <person name="Baruah I.K."/>
            <person name="Amoako-Attah I."/>
            <person name="Bukari Y."/>
            <person name="Meinhardt L.W."/>
            <person name="Bailey B.A."/>
        </authorList>
    </citation>
    <scope>NUCLEOTIDE SEQUENCE [LARGE SCALE GENOMIC DNA]</scope>
    <source>
        <strain evidence="1 2">GH-76</strain>
    </source>
</reference>
<sequence>MTTSTRGDFRCKLPYELVETVLNNSDISTFRSCSLVCRSWLPRCRSQLFANFEVKPERCVQLATVMSSDNCTIPGYIRILTFNIDTQLVSLPGSKGGDGSGDENLRYIDFIYMICRRLKDRVQMLRKLRIISYHSNLLSDFNSAPFLKSMVNLASEFSVSFGHVIELDLQLAREEPRIFIPFICSFTCVESLNMNSGFFYSQDLNHILLTSYHLPPSLQILSLRGGYGGFNVDGLEHFYRWLRAQCPIQVSQLSIFRVSVDGDEISPDPDIGPLLARCQELRFLHIGMDSWYVVETDTVFYDLSAPRRLERLVISARNLVQSNIDSALLTIVWKMINTLTSPCLRCITLNVSGSGFRVLKGEWNALDTLLASSKFASVTVEPVVPFSDLTLANGTEDQDLLITREGFTRCDEQGRLSVVQAPFVMRTRIMRDEGGDGEDFPDEEVIDWVCEGLWRV</sequence>
<gene>
    <name evidence="1" type="ORF">V5O48_012992</name>
</gene>
<comment type="caution">
    <text evidence="1">The sequence shown here is derived from an EMBL/GenBank/DDBJ whole genome shotgun (WGS) entry which is preliminary data.</text>
</comment>
<organism evidence="1 2">
    <name type="scientific">Marasmius crinis-equi</name>
    <dbReference type="NCBI Taxonomy" id="585013"/>
    <lineage>
        <taxon>Eukaryota</taxon>
        <taxon>Fungi</taxon>
        <taxon>Dikarya</taxon>
        <taxon>Basidiomycota</taxon>
        <taxon>Agaricomycotina</taxon>
        <taxon>Agaricomycetes</taxon>
        <taxon>Agaricomycetidae</taxon>
        <taxon>Agaricales</taxon>
        <taxon>Marasmiineae</taxon>
        <taxon>Marasmiaceae</taxon>
        <taxon>Marasmius</taxon>
    </lineage>
</organism>
<evidence type="ECO:0008006" key="3">
    <source>
        <dbReference type="Google" id="ProtNLM"/>
    </source>
</evidence>
<dbReference type="Proteomes" id="UP001465976">
    <property type="component" value="Unassembled WGS sequence"/>
</dbReference>
<dbReference type="SUPFAM" id="SSF52047">
    <property type="entry name" value="RNI-like"/>
    <property type="match status" value="1"/>
</dbReference>
<dbReference type="SUPFAM" id="SSF81383">
    <property type="entry name" value="F-box domain"/>
    <property type="match status" value="1"/>
</dbReference>
<dbReference type="EMBL" id="JBAHYK010001216">
    <property type="protein sequence ID" value="KAL0568983.1"/>
    <property type="molecule type" value="Genomic_DNA"/>
</dbReference>
<proteinExistence type="predicted"/>
<evidence type="ECO:0000313" key="2">
    <source>
        <dbReference type="Proteomes" id="UP001465976"/>
    </source>
</evidence>
<keyword evidence="2" id="KW-1185">Reference proteome</keyword>